<accession>A0A3E0DHK9</accession>
<sequence>MFFGFFPPFLVIRRMNKGMVYVHLFLIAIALLIGGLSVWRNGRMTEGYNYPNLTVIAMACLALSQLILIIGEKLKVKNFQKLKR</sequence>
<keyword evidence="3" id="KW-1185">Reference proteome</keyword>
<organism evidence="2 3">
    <name type="scientific">Algoriphagus antarcticus</name>
    <dbReference type="NCBI Taxonomy" id="238540"/>
    <lineage>
        <taxon>Bacteria</taxon>
        <taxon>Pseudomonadati</taxon>
        <taxon>Bacteroidota</taxon>
        <taxon>Cytophagia</taxon>
        <taxon>Cytophagales</taxon>
        <taxon>Cyclobacteriaceae</taxon>
        <taxon>Algoriphagus</taxon>
    </lineage>
</organism>
<evidence type="ECO:0000313" key="2">
    <source>
        <dbReference type="EMBL" id="REG82091.1"/>
    </source>
</evidence>
<protein>
    <submittedName>
        <fullName evidence="2">Uncharacterized protein</fullName>
    </submittedName>
</protein>
<proteinExistence type="predicted"/>
<comment type="caution">
    <text evidence="2">The sequence shown here is derived from an EMBL/GenBank/DDBJ whole genome shotgun (WGS) entry which is preliminary data.</text>
</comment>
<keyword evidence="1" id="KW-0812">Transmembrane</keyword>
<keyword evidence="1" id="KW-0472">Membrane</keyword>
<name>A0A3E0DHK9_9BACT</name>
<keyword evidence="1" id="KW-1133">Transmembrane helix</keyword>
<gene>
    <name evidence="2" type="ORF">C8N25_12380</name>
</gene>
<reference evidence="2 3" key="1">
    <citation type="submission" date="2018-08" db="EMBL/GenBank/DDBJ databases">
        <title>Genomic Encyclopedia of Archaeal and Bacterial Type Strains, Phase II (KMG-II): from individual species to whole genera.</title>
        <authorList>
            <person name="Goeker M."/>
        </authorList>
    </citation>
    <scope>NUCLEOTIDE SEQUENCE [LARGE SCALE GENOMIC DNA]</scope>
    <source>
        <strain evidence="2 3">DSM 15986</strain>
    </source>
</reference>
<evidence type="ECO:0000313" key="3">
    <source>
        <dbReference type="Proteomes" id="UP000256405"/>
    </source>
</evidence>
<dbReference type="Proteomes" id="UP000256405">
    <property type="component" value="Unassembled WGS sequence"/>
</dbReference>
<dbReference type="EMBL" id="QUNF01000023">
    <property type="protein sequence ID" value="REG82091.1"/>
    <property type="molecule type" value="Genomic_DNA"/>
</dbReference>
<dbReference type="AlphaFoldDB" id="A0A3E0DHK9"/>
<feature type="transmembrane region" description="Helical" evidence="1">
    <location>
        <begin position="20"/>
        <end position="39"/>
    </location>
</feature>
<feature type="transmembrane region" description="Helical" evidence="1">
    <location>
        <begin position="51"/>
        <end position="71"/>
    </location>
</feature>
<evidence type="ECO:0000256" key="1">
    <source>
        <dbReference type="SAM" id="Phobius"/>
    </source>
</evidence>